<dbReference type="RefSeq" id="WP_011376741.1">
    <property type="nucleotide sequence ID" value="NC_007577.1"/>
</dbReference>
<accession>Q31A44</accession>
<dbReference type="EMBL" id="CP000111">
    <property type="protein sequence ID" value="ABB50251.1"/>
    <property type="molecule type" value="Genomic_DNA"/>
</dbReference>
<keyword evidence="1" id="KW-0472">Membrane</keyword>
<evidence type="ECO:0000256" key="1">
    <source>
        <dbReference type="SAM" id="Phobius"/>
    </source>
</evidence>
<evidence type="ECO:0000313" key="3">
    <source>
        <dbReference type="Proteomes" id="UP000002715"/>
    </source>
</evidence>
<proteinExistence type="predicted"/>
<keyword evidence="1" id="KW-1133">Transmembrane helix</keyword>
<dbReference type="STRING" id="74546.PMT9312_1192"/>
<protein>
    <submittedName>
        <fullName evidence="2">Uncharacterized protein</fullName>
    </submittedName>
</protein>
<feature type="transmembrane region" description="Helical" evidence="1">
    <location>
        <begin position="47"/>
        <end position="68"/>
    </location>
</feature>
<dbReference type="AlphaFoldDB" id="Q31A44"/>
<dbReference type="OrthoDB" id="9936950at2"/>
<keyword evidence="1" id="KW-0812">Transmembrane</keyword>
<name>Q31A44_PROM9</name>
<organism evidence="2 3">
    <name type="scientific">Prochlorococcus marinus (strain MIT 9312)</name>
    <dbReference type="NCBI Taxonomy" id="74546"/>
    <lineage>
        <taxon>Bacteria</taxon>
        <taxon>Bacillati</taxon>
        <taxon>Cyanobacteriota</taxon>
        <taxon>Cyanophyceae</taxon>
        <taxon>Synechococcales</taxon>
        <taxon>Prochlorococcaceae</taxon>
        <taxon>Prochlorococcus</taxon>
    </lineage>
</organism>
<dbReference type="KEGG" id="pmi:PMT9312_1192"/>
<sequence length="232" mass="27750">MPLKYNFALKNNELQRWEPRGNIERKKTTSFKEKIELLKKYIKNNPLLFYPQFATIFLVILIQILNLYPSFIVRRLKPKHEEYIFVVQRIKRIKTDIKKFKKELNDLKPNFTLITPTYLFTFYIQNSMPINIKLKKYKLNKNFFFLEAESYTLKAINEMITLLIESPIIDEKSVSIKRIKRKADKDSTFSLEIAGKILKTNIDSKEYLYNESSAFGLLEKLLRFKKTNMLLK</sequence>
<gene>
    <name evidence="2" type="ordered locus">PMT9312_1192</name>
</gene>
<reference evidence="3" key="1">
    <citation type="submission" date="2005-07" db="EMBL/GenBank/DDBJ databases">
        <title>Complete sequence of Prochlorococcus marinus str. MIT 9312.</title>
        <authorList>
            <consortium name="US DOE Joint Genome Institute"/>
            <person name="Copeland A."/>
            <person name="Lucas S."/>
            <person name="Lapidus A."/>
            <person name="Barry K."/>
            <person name="Detter J.C."/>
            <person name="Glavina T."/>
            <person name="Hammon N."/>
            <person name="Israni S."/>
            <person name="Pitluck S."/>
            <person name="Thiel J."/>
            <person name="Schmutz J."/>
            <person name="Larimer F."/>
            <person name="Land M."/>
            <person name="Kyrpides N."/>
            <person name="Lykidis A."/>
            <person name="Richardson P."/>
        </authorList>
    </citation>
    <scope>NUCLEOTIDE SEQUENCE [LARGE SCALE GENOMIC DNA]</scope>
    <source>
        <strain evidence="3">MIT 9312</strain>
    </source>
</reference>
<evidence type="ECO:0000313" key="2">
    <source>
        <dbReference type="EMBL" id="ABB50251.1"/>
    </source>
</evidence>
<dbReference type="HOGENOM" id="CLU_1151030_0_0_3"/>
<dbReference type="Proteomes" id="UP000002715">
    <property type="component" value="Chromosome"/>
</dbReference>